<evidence type="ECO:0000256" key="2">
    <source>
        <dbReference type="ARBA" id="ARBA00022741"/>
    </source>
</evidence>
<name>A0A2Z6QQJ3_9GLOM</name>
<evidence type="ECO:0000259" key="6">
    <source>
        <dbReference type="PROSITE" id="PS50011"/>
    </source>
</evidence>
<protein>
    <recommendedName>
        <fullName evidence="6">Protein kinase domain-containing protein</fullName>
    </recommendedName>
</protein>
<keyword evidence="2" id="KW-0547">Nucleotide-binding</keyword>
<comment type="caution">
    <text evidence="7">The sequence shown here is derived from an EMBL/GenBank/DDBJ whole genome shotgun (WGS) entry which is preliminary data.</text>
</comment>
<dbReference type="SUPFAM" id="SSF56112">
    <property type="entry name" value="Protein kinase-like (PK-like)"/>
    <property type="match status" value="1"/>
</dbReference>
<dbReference type="PANTHER" id="PTHR44329">
    <property type="entry name" value="SERINE/THREONINE-PROTEIN KINASE TNNI3K-RELATED"/>
    <property type="match status" value="1"/>
</dbReference>
<keyword evidence="5" id="KW-0175">Coiled coil</keyword>
<organism evidence="7 8">
    <name type="scientific">Rhizophagus clarus</name>
    <dbReference type="NCBI Taxonomy" id="94130"/>
    <lineage>
        <taxon>Eukaryota</taxon>
        <taxon>Fungi</taxon>
        <taxon>Fungi incertae sedis</taxon>
        <taxon>Mucoromycota</taxon>
        <taxon>Glomeromycotina</taxon>
        <taxon>Glomeromycetes</taxon>
        <taxon>Glomerales</taxon>
        <taxon>Glomeraceae</taxon>
        <taxon>Rhizophagus</taxon>
    </lineage>
</organism>
<dbReference type="GO" id="GO:0004674">
    <property type="term" value="F:protein serine/threonine kinase activity"/>
    <property type="evidence" value="ECO:0007669"/>
    <property type="project" value="TreeGrafter"/>
</dbReference>
<dbReference type="PROSITE" id="PS50011">
    <property type="entry name" value="PROTEIN_KINASE_DOM"/>
    <property type="match status" value="1"/>
</dbReference>
<dbReference type="InterPro" id="IPR000719">
    <property type="entry name" value="Prot_kinase_dom"/>
</dbReference>
<keyword evidence="3" id="KW-0418">Kinase</keyword>
<feature type="coiled-coil region" evidence="5">
    <location>
        <begin position="232"/>
        <end position="259"/>
    </location>
</feature>
<dbReference type="Proteomes" id="UP000247702">
    <property type="component" value="Unassembled WGS sequence"/>
</dbReference>
<keyword evidence="8" id="KW-1185">Reference proteome</keyword>
<evidence type="ECO:0000256" key="4">
    <source>
        <dbReference type="ARBA" id="ARBA00022840"/>
    </source>
</evidence>
<evidence type="ECO:0000313" key="7">
    <source>
        <dbReference type="EMBL" id="GBB87234.1"/>
    </source>
</evidence>
<accession>A0A2Z6QQJ3</accession>
<dbReference type="InterPro" id="IPR051681">
    <property type="entry name" value="Ser/Thr_Kinases-Pseudokinases"/>
</dbReference>
<proteinExistence type="predicted"/>
<reference evidence="7 8" key="1">
    <citation type="submission" date="2017-11" db="EMBL/GenBank/DDBJ databases">
        <title>The genome of Rhizophagus clarus HR1 reveals common genetic basis of auxotrophy among arbuscular mycorrhizal fungi.</title>
        <authorList>
            <person name="Kobayashi Y."/>
        </authorList>
    </citation>
    <scope>NUCLEOTIDE SEQUENCE [LARGE SCALE GENOMIC DNA]</scope>
    <source>
        <strain evidence="7 8">HR1</strain>
    </source>
</reference>
<dbReference type="PANTHER" id="PTHR44329:SF288">
    <property type="entry name" value="MITOGEN-ACTIVATED PROTEIN KINASE KINASE KINASE 20"/>
    <property type="match status" value="1"/>
</dbReference>
<feature type="domain" description="Protein kinase" evidence="6">
    <location>
        <begin position="618"/>
        <end position="891"/>
    </location>
</feature>
<dbReference type="Pfam" id="PF07714">
    <property type="entry name" value="PK_Tyr_Ser-Thr"/>
    <property type="match status" value="1"/>
</dbReference>
<dbReference type="EMBL" id="BEXD01000411">
    <property type="protein sequence ID" value="GBB87234.1"/>
    <property type="molecule type" value="Genomic_DNA"/>
</dbReference>
<evidence type="ECO:0000256" key="1">
    <source>
        <dbReference type="ARBA" id="ARBA00022679"/>
    </source>
</evidence>
<dbReference type="InterPro" id="IPR001245">
    <property type="entry name" value="Ser-Thr/Tyr_kinase_cat_dom"/>
</dbReference>
<dbReference type="Gene3D" id="1.10.10.1010">
    <property type="entry name" value="Intein homing endonuclease, domain IV"/>
    <property type="match status" value="5"/>
</dbReference>
<gene>
    <name evidence="7" type="ORF">RclHR1_13680007</name>
</gene>
<dbReference type="GO" id="GO:0005524">
    <property type="term" value="F:ATP binding"/>
    <property type="evidence" value="ECO:0007669"/>
    <property type="project" value="UniProtKB-KW"/>
</dbReference>
<dbReference type="AlphaFoldDB" id="A0A2Z6QQJ3"/>
<evidence type="ECO:0000256" key="5">
    <source>
        <dbReference type="SAM" id="Coils"/>
    </source>
</evidence>
<dbReference type="InterPro" id="IPR011009">
    <property type="entry name" value="Kinase-like_dom_sf"/>
</dbReference>
<evidence type="ECO:0000313" key="8">
    <source>
        <dbReference type="Proteomes" id="UP000247702"/>
    </source>
</evidence>
<keyword evidence="4" id="KW-0067">ATP-binding</keyword>
<sequence>MDEKELVKSSNNICEKCNRICYAKHFQQNFENWTSGNDDIDKLIQDTQISAHGDVRNALEWIPYDKFYDIKYFAGDKYRAKWINGYMIDWDNNYQNWIRKNQKIIVELKELNNLKNITSKFINWIISNAFGITQNPETKNYMIVLSIICEKCNCICYAKHFQQNFENWTSGNNDIDKFIQNTQLLSHKNVDKALEWIPYDKFYNINYIAKDKYKANWIDGYITYWNDNISGNKNWKRKNHNWERENQNMTVELKKLDNKKNTTLEFTMDEFRKAYGITQNPESKDYMMVLDVEKCKKCNLVCYASYFQQSFHNWTSGNNNIDKFIQNMQLLAHDNVSKALEWIPYDKFYSIEYIAEGEYKTNWIDGYMINWSNKDQSWKRKDQNMIVKLKVLDSPNNIVLKLTDNIIIKVYGIIEIPETKDYMLVLDNKCIKCNNTCNAIHFEYFFGYWTSGNNDIDKFIKNTQRSSHKNLDKVLEWIPYDKFYNIKYIAEGEYKANWIDGYMINWSNKNQSWKRIDQNMIVKLKILNNPKNIILEFTDNSITKVYGITQVPETQDYMLVLDYKCLKCNNTCYAIYFEYFFGYWTSGNNDIDKFIQNIQLSSHKNIDKALEWIPYDKFYNIKYITKGGFGKVYRANWIDGNMSHWDDNDDNWKRAGQDMFIALKSLKDSKNVTLEFMNEIASHNKVDDSYFIIKFYGITQDPETKNYMMVLEYAENGSLRNYLNTSYNELNLTNKINYLFNIASGLENIHEKEIIHRDLHIGNVLKNNDVILITDMGLCKPINHKSSENTRNNIYGILPYIAPDILRGQSYTKEADIYSFGIIMCEVISGLPPYHDLSHDNNLAMKICQGLRPRFNIKVPQSIVHLVKRCLDANLLNRPTAIEIRDKLQELQIEVLVKIQKEINEKPDDNFSINNRVPLASLSYKTHPEAIYTSRLLNFNKLPEPKNSDDYYEQNEDIISQKFSESLKFNFLK</sequence>
<keyword evidence="1" id="KW-0808">Transferase</keyword>
<evidence type="ECO:0000256" key="3">
    <source>
        <dbReference type="ARBA" id="ARBA00022777"/>
    </source>
</evidence>
<dbReference type="Gene3D" id="1.10.510.10">
    <property type="entry name" value="Transferase(Phosphotransferase) domain 1"/>
    <property type="match status" value="1"/>
</dbReference>